<dbReference type="PANTHER" id="PTHR35562">
    <property type="entry name" value="DNA ENDONUCLEASE SMRA-RELATED"/>
    <property type="match status" value="1"/>
</dbReference>
<dbReference type="SUPFAM" id="SSF160443">
    <property type="entry name" value="SMR domain-like"/>
    <property type="match status" value="1"/>
</dbReference>
<evidence type="ECO:0000313" key="4">
    <source>
        <dbReference type="Proteomes" id="UP000548978"/>
    </source>
</evidence>
<evidence type="ECO:0000313" key="3">
    <source>
        <dbReference type="EMBL" id="MBB5661538.1"/>
    </source>
</evidence>
<sequence>MPSPAPRPQSAPSDLDPRRHRRVSREREPIEARLDLHGHGRFQAEDVLTGFLLRAHQRGLRVVLVITGHGRRAGGGEGVIRASLPEWLRSHALRGVVAAYAPAHRRHGGEGAWYITLKRS</sequence>
<gene>
    <name evidence="3" type="ORF">FHS65_002301</name>
</gene>
<dbReference type="RefSeq" id="WP_241153085.1">
    <property type="nucleotide sequence ID" value="NZ_JACIJB010000012.1"/>
</dbReference>
<keyword evidence="3" id="KW-0540">Nuclease</keyword>
<feature type="domain" description="Smr" evidence="2">
    <location>
        <begin position="34"/>
        <end position="118"/>
    </location>
</feature>
<dbReference type="PANTHER" id="PTHR35562:SF2">
    <property type="entry name" value="DNA ENDONUCLEASE SMRA-RELATED"/>
    <property type="match status" value="1"/>
</dbReference>
<dbReference type="PROSITE" id="PS50828">
    <property type="entry name" value="SMR"/>
    <property type="match status" value="1"/>
</dbReference>
<dbReference type="Gene3D" id="3.30.1370.110">
    <property type="match status" value="1"/>
</dbReference>
<evidence type="ECO:0000259" key="2">
    <source>
        <dbReference type="PROSITE" id="PS50828"/>
    </source>
</evidence>
<dbReference type="GO" id="GO:0004519">
    <property type="term" value="F:endonuclease activity"/>
    <property type="evidence" value="ECO:0007669"/>
    <property type="project" value="UniProtKB-KW"/>
</dbReference>
<feature type="region of interest" description="Disordered" evidence="1">
    <location>
        <begin position="1"/>
        <end position="30"/>
    </location>
</feature>
<comment type="caution">
    <text evidence="3">The sequence shown here is derived from an EMBL/GenBank/DDBJ whole genome shotgun (WGS) entry which is preliminary data.</text>
</comment>
<accession>A0A7W9E812</accession>
<dbReference type="InterPro" id="IPR036063">
    <property type="entry name" value="Smr_dom_sf"/>
</dbReference>
<name>A0A7W9E812_9CAUL</name>
<organism evidence="3 4">
    <name type="scientific">Brevundimonas halotolerans</name>
    <dbReference type="NCBI Taxonomy" id="69670"/>
    <lineage>
        <taxon>Bacteria</taxon>
        <taxon>Pseudomonadati</taxon>
        <taxon>Pseudomonadota</taxon>
        <taxon>Alphaproteobacteria</taxon>
        <taxon>Caulobacterales</taxon>
        <taxon>Caulobacteraceae</taxon>
        <taxon>Brevundimonas</taxon>
    </lineage>
</organism>
<dbReference type="Pfam" id="PF01713">
    <property type="entry name" value="Smr"/>
    <property type="match status" value="1"/>
</dbReference>
<keyword evidence="3" id="KW-0378">Hydrolase</keyword>
<dbReference type="SMART" id="SM00463">
    <property type="entry name" value="SMR"/>
    <property type="match status" value="1"/>
</dbReference>
<proteinExistence type="predicted"/>
<reference evidence="3 4" key="1">
    <citation type="submission" date="2020-08" db="EMBL/GenBank/DDBJ databases">
        <title>Genomic Encyclopedia of Type Strains, Phase IV (KMG-IV): sequencing the most valuable type-strain genomes for metagenomic binning, comparative biology and taxonomic classification.</title>
        <authorList>
            <person name="Goeker M."/>
        </authorList>
    </citation>
    <scope>NUCLEOTIDE SEQUENCE [LARGE SCALE GENOMIC DNA]</scope>
    <source>
        <strain evidence="3 4">DSM 24448</strain>
    </source>
</reference>
<dbReference type="Proteomes" id="UP000548978">
    <property type="component" value="Unassembled WGS sequence"/>
</dbReference>
<keyword evidence="4" id="KW-1185">Reference proteome</keyword>
<keyword evidence="3" id="KW-0255">Endonuclease</keyword>
<protein>
    <submittedName>
        <fullName evidence="3">DNA-nicking Smr family endonuclease</fullName>
    </submittedName>
</protein>
<evidence type="ECO:0000256" key="1">
    <source>
        <dbReference type="SAM" id="MobiDB-lite"/>
    </source>
</evidence>
<dbReference type="EMBL" id="JACIJB010000012">
    <property type="protein sequence ID" value="MBB5661538.1"/>
    <property type="molecule type" value="Genomic_DNA"/>
</dbReference>
<dbReference type="AlphaFoldDB" id="A0A7W9E812"/>
<dbReference type="InterPro" id="IPR002625">
    <property type="entry name" value="Smr_dom"/>
</dbReference>